<protein>
    <submittedName>
        <fullName evidence="1">Uncharacterized protein</fullName>
    </submittedName>
</protein>
<name>A0A8T0PW76_PANVG</name>
<organism evidence="1 2">
    <name type="scientific">Panicum virgatum</name>
    <name type="common">Blackwell switchgrass</name>
    <dbReference type="NCBI Taxonomy" id="38727"/>
    <lineage>
        <taxon>Eukaryota</taxon>
        <taxon>Viridiplantae</taxon>
        <taxon>Streptophyta</taxon>
        <taxon>Embryophyta</taxon>
        <taxon>Tracheophyta</taxon>
        <taxon>Spermatophyta</taxon>
        <taxon>Magnoliopsida</taxon>
        <taxon>Liliopsida</taxon>
        <taxon>Poales</taxon>
        <taxon>Poaceae</taxon>
        <taxon>PACMAD clade</taxon>
        <taxon>Panicoideae</taxon>
        <taxon>Panicodae</taxon>
        <taxon>Paniceae</taxon>
        <taxon>Panicinae</taxon>
        <taxon>Panicum</taxon>
        <taxon>Panicum sect. Hiantes</taxon>
    </lineage>
</organism>
<sequence>MRFEATLASPQMRSSTLGCSTMLDLQTILRNALPIPTWDPMLLEAEIQPSALPSSQNLSTPVAGPSLTHAGRNSLPVNDCDVSAADLERVCFDVVSVAALDSPSSSWHNVNIARGPLPSLPLHIEADACTPVRQVVANFAMEICREAPSPMAAAPPPRRRARSPPKTVAIRRSKRLARKSRHRATKPVIQAQNVLMRRLGMAPANAAPDTSSYQQFVDTFSGTLFVSQAEALEELLPNSAPMVVANESEPLAL</sequence>
<evidence type="ECO:0000313" key="1">
    <source>
        <dbReference type="EMBL" id="KAG2564719.1"/>
    </source>
</evidence>
<gene>
    <name evidence="1" type="ORF">PVAP13_7NG113189</name>
</gene>
<proteinExistence type="predicted"/>
<dbReference type="EMBL" id="CM029050">
    <property type="protein sequence ID" value="KAG2564719.1"/>
    <property type="molecule type" value="Genomic_DNA"/>
</dbReference>
<dbReference type="Proteomes" id="UP000823388">
    <property type="component" value="Chromosome 7N"/>
</dbReference>
<reference evidence="1" key="1">
    <citation type="submission" date="2020-05" db="EMBL/GenBank/DDBJ databases">
        <title>WGS assembly of Panicum virgatum.</title>
        <authorList>
            <person name="Lovell J.T."/>
            <person name="Jenkins J."/>
            <person name="Shu S."/>
            <person name="Juenger T.E."/>
            <person name="Schmutz J."/>
        </authorList>
    </citation>
    <scope>NUCLEOTIDE SEQUENCE</scope>
    <source>
        <strain evidence="1">AP13</strain>
    </source>
</reference>
<accession>A0A8T0PW76</accession>
<comment type="caution">
    <text evidence="1">The sequence shown here is derived from an EMBL/GenBank/DDBJ whole genome shotgun (WGS) entry which is preliminary data.</text>
</comment>
<keyword evidence="2" id="KW-1185">Reference proteome</keyword>
<dbReference type="AlphaFoldDB" id="A0A8T0PW76"/>
<evidence type="ECO:0000313" key="2">
    <source>
        <dbReference type="Proteomes" id="UP000823388"/>
    </source>
</evidence>